<comment type="similarity">
    <text evidence="8">Belongs to the anion channel-forming bestrophin (TC 1.A.46) family.</text>
</comment>
<reference evidence="11" key="1">
    <citation type="submission" date="2020-06" db="EMBL/GenBank/DDBJ databases">
        <title>Draft genomic sequecing of Geomonas sp. Red745.</title>
        <authorList>
            <person name="Itoh H."/>
            <person name="Xu Z.X."/>
            <person name="Ushijima N."/>
            <person name="Masuda Y."/>
            <person name="Shiratori Y."/>
            <person name="Senoo K."/>
        </authorList>
    </citation>
    <scope>NUCLEOTIDE SEQUENCE [LARGE SCALE GENOMIC DNA]</scope>
    <source>
        <strain evidence="11">Red745</strain>
    </source>
</reference>
<dbReference type="PANTHER" id="PTHR33281">
    <property type="entry name" value="UPF0187 PROTEIN YNEE"/>
    <property type="match status" value="1"/>
</dbReference>
<keyword evidence="7 9" id="KW-0472">Membrane</keyword>
<evidence type="ECO:0000256" key="4">
    <source>
        <dbReference type="ARBA" id="ARBA00022692"/>
    </source>
</evidence>
<dbReference type="GO" id="GO:0005886">
    <property type="term" value="C:plasma membrane"/>
    <property type="evidence" value="ECO:0007669"/>
    <property type="project" value="UniProtKB-SubCell"/>
</dbReference>
<feature type="transmembrane region" description="Helical" evidence="9">
    <location>
        <begin position="231"/>
        <end position="264"/>
    </location>
</feature>
<dbReference type="RefSeq" id="WP_183359463.1">
    <property type="nucleotide sequence ID" value="NZ_BLXZ01000001.1"/>
</dbReference>
<feature type="transmembrane region" description="Helical" evidence="9">
    <location>
        <begin position="46"/>
        <end position="70"/>
    </location>
</feature>
<gene>
    <name evidence="10" type="ORF">GMLC_05160</name>
</gene>
<evidence type="ECO:0000256" key="8">
    <source>
        <dbReference type="ARBA" id="ARBA00034708"/>
    </source>
</evidence>
<evidence type="ECO:0000256" key="9">
    <source>
        <dbReference type="SAM" id="Phobius"/>
    </source>
</evidence>
<evidence type="ECO:0000256" key="3">
    <source>
        <dbReference type="ARBA" id="ARBA00022475"/>
    </source>
</evidence>
<proteinExistence type="inferred from homology"/>
<dbReference type="InterPro" id="IPR044669">
    <property type="entry name" value="YneE/VCCN1/2-like"/>
</dbReference>
<dbReference type="PANTHER" id="PTHR33281:SF19">
    <property type="entry name" value="VOLTAGE-DEPENDENT ANION CHANNEL-FORMING PROTEIN YNEE"/>
    <property type="match status" value="1"/>
</dbReference>
<evidence type="ECO:0000313" key="11">
    <source>
        <dbReference type="Proteomes" id="UP000587586"/>
    </source>
</evidence>
<comment type="subcellular location">
    <subcellularLocation>
        <location evidence="1">Cell membrane</location>
        <topology evidence="1">Multi-pass membrane protein</topology>
    </subcellularLocation>
</comment>
<keyword evidence="11" id="KW-1185">Reference proteome</keyword>
<name>A0A6V8N530_9BACT</name>
<organism evidence="10 11">
    <name type="scientific">Geomonas limicola</name>
    <dbReference type="NCBI Taxonomy" id="2740186"/>
    <lineage>
        <taxon>Bacteria</taxon>
        <taxon>Pseudomonadati</taxon>
        <taxon>Thermodesulfobacteriota</taxon>
        <taxon>Desulfuromonadia</taxon>
        <taxon>Geobacterales</taxon>
        <taxon>Geobacteraceae</taxon>
        <taxon>Geomonas</taxon>
    </lineage>
</organism>
<feature type="transmembrane region" description="Helical" evidence="9">
    <location>
        <begin position="20"/>
        <end position="40"/>
    </location>
</feature>
<evidence type="ECO:0000256" key="6">
    <source>
        <dbReference type="ARBA" id="ARBA00023065"/>
    </source>
</evidence>
<keyword evidence="6" id="KW-0406">Ion transport</keyword>
<evidence type="ECO:0000313" key="10">
    <source>
        <dbReference type="EMBL" id="GFO66937.1"/>
    </source>
</evidence>
<dbReference type="Pfam" id="PF25539">
    <property type="entry name" value="Bestrophin_2"/>
    <property type="match status" value="1"/>
</dbReference>
<keyword evidence="3" id="KW-1003">Cell membrane</keyword>
<evidence type="ECO:0000256" key="5">
    <source>
        <dbReference type="ARBA" id="ARBA00022989"/>
    </source>
</evidence>
<dbReference type="GO" id="GO:0005254">
    <property type="term" value="F:chloride channel activity"/>
    <property type="evidence" value="ECO:0007669"/>
    <property type="project" value="InterPro"/>
</dbReference>
<dbReference type="AlphaFoldDB" id="A0A6V8N530"/>
<protein>
    <submittedName>
        <fullName evidence="10">Membrane protein</fullName>
    </submittedName>
</protein>
<evidence type="ECO:0000256" key="1">
    <source>
        <dbReference type="ARBA" id="ARBA00004651"/>
    </source>
</evidence>
<comment type="caution">
    <text evidence="10">The sequence shown here is derived from an EMBL/GenBank/DDBJ whole genome shotgun (WGS) entry which is preliminary data.</text>
</comment>
<keyword evidence="5 9" id="KW-1133">Transmembrane helix</keyword>
<dbReference type="Proteomes" id="UP000587586">
    <property type="component" value="Unassembled WGS sequence"/>
</dbReference>
<sequence length="316" mass="35863">MIVRERPNGLRLFFVIRGSVLPRIVWPICITVLLAVIGTVTDGTLFGLKITMTPIPFTLIGLALAIFLGFRNSTSYDRYWEGRKLWGELIVVCRSTTRQILTFISSDRAGSSEWPPYDPEDRRITMVYRLIAFSHALRHHLRGTDPSDEIRHYLPEDEVMHLLASHNRPQYLLQCMAQDLRSCIENKQLYDYFAAGIDQNLTMLATVVAGCERINNTPIPFAYNLLLHRTAYLYCFLLPFGLVDSIGFMTPLVVGIVSFTFFGLDALGDEIEDPFGVRPNNLALASMCRTIERDLRAALGEEQLPEVLQPMGYVLQ</sequence>
<evidence type="ECO:0000256" key="7">
    <source>
        <dbReference type="ARBA" id="ARBA00023136"/>
    </source>
</evidence>
<accession>A0A6V8N530</accession>
<keyword evidence="2" id="KW-0813">Transport</keyword>
<dbReference type="EMBL" id="BLXZ01000001">
    <property type="protein sequence ID" value="GFO66937.1"/>
    <property type="molecule type" value="Genomic_DNA"/>
</dbReference>
<keyword evidence="4 9" id="KW-0812">Transmembrane</keyword>
<evidence type="ECO:0000256" key="2">
    <source>
        <dbReference type="ARBA" id="ARBA00022448"/>
    </source>
</evidence>